<evidence type="ECO:0000313" key="1">
    <source>
        <dbReference type="EMBL" id="MEJ7138909.1"/>
    </source>
</evidence>
<reference evidence="1" key="1">
    <citation type="submission" date="2023-10" db="EMBL/GenBank/DDBJ databases">
        <title>Amphibacter perezi, gen. nov., sp. nov. a novel taxa of the family Comamonadaceae, class Betaproteobacteria isolated from the skin microbiota of Pelophylax perezi from different populations.</title>
        <authorList>
            <person name="Costa S."/>
            <person name="Proenca D.N."/>
            <person name="Lopes I."/>
            <person name="Morais P.V."/>
        </authorList>
    </citation>
    <scope>NUCLEOTIDE SEQUENCE</scope>
    <source>
        <strain evidence="1">SL12-8</strain>
    </source>
</reference>
<dbReference type="EC" id="3.4.23.-" evidence="1"/>
<name>A0ACC6P3Y2_9BURK</name>
<gene>
    <name evidence="1" type="ORF">RV045_10795</name>
</gene>
<accession>A0ACC6P3Y2</accession>
<dbReference type="Proteomes" id="UP001364695">
    <property type="component" value="Unassembled WGS sequence"/>
</dbReference>
<sequence>MTSVLDALAQLAGLSGLLNPWFLALIGLCVGSFVNVVVHRLPQRMDQHWWQATRDQLADADAWRHFFGHDPAAAIAPAHDALDQALAARAVPGLARPRSRCPHCGHALAWHENLPLIGWLRLRGRCAHCGERIALRYPLVEAGMALAFAATTLAVGEGPLALLWCAVVAVLICAALIDWDTTLLPDSLTLPLLWAGLLAALAGWTVPLPTALVGAAAGYGALWSIFWIFKLLTGKEGMGYGDFKLLAALGAWLGWQALLPVVLMASVLGAAVGIALKLRGGLRHGPYVPFGPFLVGGALAVLWAGMPRVMDVMGWA</sequence>
<comment type="caution">
    <text evidence="1">The sequence shown here is derived from an EMBL/GenBank/DDBJ whole genome shotgun (WGS) entry which is preliminary data.</text>
</comment>
<evidence type="ECO:0000313" key="2">
    <source>
        <dbReference type="Proteomes" id="UP001364695"/>
    </source>
</evidence>
<keyword evidence="2" id="KW-1185">Reference proteome</keyword>
<protein>
    <submittedName>
        <fullName evidence="1">A24 family peptidase</fullName>
        <ecNumber evidence="1">3.4.23.-</ecNumber>
    </submittedName>
</protein>
<proteinExistence type="predicted"/>
<dbReference type="EMBL" id="JAWDIE010000017">
    <property type="protein sequence ID" value="MEJ7138909.1"/>
    <property type="molecule type" value="Genomic_DNA"/>
</dbReference>
<keyword evidence="1" id="KW-0378">Hydrolase</keyword>
<organism evidence="1 2">
    <name type="scientific">Amphibiibacter pelophylacis</name>
    <dbReference type="NCBI Taxonomy" id="1799477"/>
    <lineage>
        <taxon>Bacteria</taxon>
        <taxon>Pseudomonadati</taxon>
        <taxon>Pseudomonadota</taxon>
        <taxon>Betaproteobacteria</taxon>
        <taxon>Burkholderiales</taxon>
        <taxon>Sphaerotilaceae</taxon>
        <taxon>Amphibiibacter</taxon>
    </lineage>
</organism>